<gene>
    <name evidence="1" type="ORF">MCC93_26020</name>
    <name evidence="2" type="ORF">MON37_10705</name>
</gene>
<proteinExistence type="predicted"/>
<evidence type="ECO:0000313" key="1">
    <source>
        <dbReference type="EMBL" id="KIC05934.1"/>
    </source>
</evidence>
<reference evidence="2 4" key="2">
    <citation type="submission" date="2022-03" db="EMBL/GenBank/DDBJ databases">
        <title>Genome sequencing of Morococcus cerebrosus.</title>
        <authorList>
            <person name="Baek M.-G."/>
            <person name="Yi H."/>
        </authorList>
    </citation>
    <scope>NUCLEOTIDE SEQUENCE [LARGE SCALE GENOMIC DNA]</scope>
    <source>
        <strain evidence="2 4">CIP 81.93</strain>
    </source>
</reference>
<dbReference type="AlphaFoldDB" id="A0A0C1E2E1"/>
<evidence type="ECO:0000313" key="3">
    <source>
        <dbReference type="Proteomes" id="UP000031390"/>
    </source>
</evidence>
<dbReference type="PATRIC" id="fig|1056807.3.peg.2493"/>
<organism evidence="1 3">
    <name type="scientific">Morococcus cerebrosus</name>
    <dbReference type="NCBI Taxonomy" id="1056807"/>
    <lineage>
        <taxon>Bacteria</taxon>
        <taxon>Pseudomonadati</taxon>
        <taxon>Pseudomonadota</taxon>
        <taxon>Betaproteobacteria</taxon>
        <taxon>Neisseriales</taxon>
        <taxon>Neisseriaceae</taxon>
        <taxon>Morococcus</taxon>
    </lineage>
</organism>
<evidence type="ECO:0000313" key="2">
    <source>
        <dbReference type="EMBL" id="UNV87106.1"/>
    </source>
</evidence>
<dbReference type="RefSeq" id="WP_039410396.1">
    <property type="nucleotide sequence ID" value="NZ_CP094242.1"/>
</dbReference>
<evidence type="ECO:0000313" key="4">
    <source>
        <dbReference type="Proteomes" id="UP000829504"/>
    </source>
</evidence>
<protein>
    <submittedName>
        <fullName evidence="1">Uncharacterized protein</fullName>
    </submittedName>
</protein>
<name>A0A0C1E2E1_9NEIS</name>
<sequence>MTSSVDFNKKGFVASVQNKETFGRVLIANSAYSNELKEFDKIKVNALMPADSDDVKKLDLALQYLQQNTKADSLLQKASAMGIHIVILKEGDNSFHPLRPNNTDGIIFWNPNQSAEIFSEINGKKVSLGIQSAANVLFHELVHATDPNLAKSDIEIDSYSKLFALNDLKYKFYNAPEHLAVTMSNEMVSKFHNEPIRPDYITTPGDVSVPNPINSQTNHYDKAGNLIGKTVKTYDEKTETIKTVNTDYLRQDERGLPVESETVTDINGEPVKQIQDKSSFNYNLPDWNNLNSSDLYAAVLSADSSQLDALGKSLAQSEEGQRILRQGENLLTEYTEYKEQQELERQQELAHSSRAMVRTL</sequence>
<dbReference type="Proteomes" id="UP000031390">
    <property type="component" value="Unassembled WGS sequence"/>
</dbReference>
<dbReference type="EMBL" id="CP094242">
    <property type="protein sequence ID" value="UNV87106.1"/>
    <property type="molecule type" value="Genomic_DNA"/>
</dbReference>
<reference evidence="1 3" key="1">
    <citation type="submission" date="2014-12" db="EMBL/GenBank/DDBJ databases">
        <title>Genome sequence of Morococcus cerebrosus.</title>
        <authorList>
            <person name="Shin S.-K."/>
            <person name="Yi H."/>
        </authorList>
    </citation>
    <scope>NUCLEOTIDE SEQUENCE [LARGE SCALE GENOMIC DNA]</scope>
    <source>
        <strain evidence="1 3">CIP 81.93</strain>
    </source>
</reference>
<dbReference type="Proteomes" id="UP000829504">
    <property type="component" value="Chromosome"/>
</dbReference>
<accession>A0A0C1E2E1</accession>
<dbReference type="EMBL" id="JUFZ01000135">
    <property type="protein sequence ID" value="KIC05934.1"/>
    <property type="molecule type" value="Genomic_DNA"/>
</dbReference>
<keyword evidence="4" id="KW-1185">Reference proteome</keyword>